<dbReference type="Pfam" id="PF03372">
    <property type="entry name" value="Exo_endo_phos"/>
    <property type="match status" value="1"/>
</dbReference>
<organism evidence="9 10">
    <name type="scientific">Lichenicoccus roseus</name>
    <dbReference type="NCBI Taxonomy" id="2683649"/>
    <lineage>
        <taxon>Bacteria</taxon>
        <taxon>Pseudomonadati</taxon>
        <taxon>Pseudomonadota</taxon>
        <taxon>Alphaproteobacteria</taxon>
        <taxon>Acetobacterales</taxon>
        <taxon>Acetobacteraceae</taxon>
        <taxon>Lichenicoccus</taxon>
    </lineage>
</organism>
<evidence type="ECO:0000256" key="2">
    <source>
        <dbReference type="ARBA" id="ARBA00022723"/>
    </source>
</evidence>
<gene>
    <name evidence="9" type="primary">xth</name>
    <name evidence="9" type="ORF">FE263_16600</name>
</gene>
<reference evidence="9 10" key="1">
    <citation type="submission" date="2019-05" db="EMBL/GenBank/DDBJ databases">
        <authorList>
            <person name="Pankratov T."/>
            <person name="Grouzdev D."/>
        </authorList>
    </citation>
    <scope>NUCLEOTIDE SEQUENCE [LARGE SCALE GENOMIC DNA]</scope>
    <source>
        <strain evidence="9 10">KEBCLARHB70R</strain>
    </source>
</reference>
<dbReference type="GO" id="GO:0046872">
    <property type="term" value="F:metal ion binding"/>
    <property type="evidence" value="ECO:0007669"/>
    <property type="project" value="UniProtKB-KW"/>
</dbReference>
<feature type="binding site" evidence="6">
    <location>
        <position position="247"/>
    </location>
    <ligand>
        <name>Mg(2+)</name>
        <dbReference type="ChEBI" id="CHEBI:18420"/>
        <label>1</label>
    </ligand>
</feature>
<evidence type="ECO:0000256" key="6">
    <source>
        <dbReference type="PIRSR" id="PIRSR604808-2"/>
    </source>
</evidence>
<keyword evidence="2 6" id="KW-0479">Metal-binding</keyword>
<dbReference type="RefSeq" id="WP_138327145.1">
    <property type="nucleotide sequence ID" value="NZ_VCDI01000006.1"/>
</dbReference>
<feature type="binding site" evidence="6">
    <location>
        <position position="149"/>
    </location>
    <ligand>
        <name>Mg(2+)</name>
        <dbReference type="ChEBI" id="CHEBI:18420"/>
        <label>1</label>
    </ligand>
</feature>
<evidence type="ECO:0000256" key="5">
    <source>
        <dbReference type="PIRSR" id="PIRSR604808-1"/>
    </source>
</evidence>
<feature type="domain" description="Endonuclease/exonuclease/phosphatase" evidence="8">
    <location>
        <begin position="4"/>
        <end position="248"/>
    </location>
</feature>
<evidence type="ECO:0000313" key="10">
    <source>
        <dbReference type="Proteomes" id="UP000305654"/>
    </source>
</evidence>
<keyword evidence="6" id="KW-0464">Manganese</keyword>
<dbReference type="OrthoDB" id="9803914at2"/>
<dbReference type="Proteomes" id="UP000305654">
    <property type="component" value="Unassembled WGS sequence"/>
</dbReference>
<feature type="binding site" evidence="6">
    <location>
        <position position="147"/>
    </location>
    <ligand>
        <name>Mg(2+)</name>
        <dbReference type="ChEBI" id="CHEBI:18420"/>
        <label>1</label>
    </ligand>
</feature>
<dbReference type="SUPFAM" id="SSF56219">
    <property type="entry name" value="DNase I-like"/>
    <property type="match status" value="1"/>
</dbReference>
<feature type="binding site" evidence="6">
    <location>
        <position position="248"/>
    </location>
    <ligand>
        <name>Mg(2+)</name>
        <dbReference type="ChEBI" id="CHEBI:18420"/>
        <label>1</label>
    </ligand>
</feature>
<keyword evidence="10" id="KW-1185">Reference proteome</keyword>
<dbReference type="NCBIfam" id="TIGR00633">
    <property type="entry name" value="xth"/>
    <property type="match status" value="1"/>
</dbReference>
<feature type="site" description="Transition state stabilizer" evidence="7">
    <location>
        <position position="149"/>
    </location>
</feature>
<comment type="similarity">
    <text evidence="1">Belongs to the DNA repair enzymes AP/ExoA family.</text>
</comment>
<dbReference type="PANTHER" id="PTHR43250:SF1">
    <property type="entry name" value="EXODEOXYRIBONUCLEASE III"/>
    <property type="match status" value="1"/>
</dbReference>
<dbReference type="InterPro" id="IPR037493">
    <property type="entry name" value="ExoIII-like"/>
</dbReference>
<dbReference type="InterPro" id="IPR020847">
    <property type="entry name" value="AP_endonuclease_F1_BS"/>
</dbReference>
<dbReference type="EMBL" id="VCDI01000006">
    <property type="protein sequence ID" value="TLU71507.1"/>
    <property type="molecule type" value="Genomic_DNA"/>
</dbReference>
<dbReference type="NCBIfam" id="TIGR00195">
    <property type="entry name" value="exoDNase_III"/>
    <property type="match status" value="1"/>
</dbReference>
<proteinExistence type="inferred from homology"/>
<feature type="site" description="Interaction with DNA substrate" evidence="7">
    <location>
        <position position="248"/>
    </location>
</feature>
<dbReference type="AlphaFoldDB" id="A0A5R9J4S0"/>
<comment type="cofactor">
    <cofactor evidence="6">
        <name>Mg(2+)</name>
        <dbReference type="ChEBI" id="CHEBI:18420"/>
    </cofactor>
    <cofactor evidence="6">
        <name>Mn(2+)</name>
        <dbReference type="ChEBI" id="CHEBI:29035"/>
    </cofactor>
    <text evidence="6">Probably binds two magnesium or manganese ions per subunit.</text>
</comment>
<dbReference type="InterPro" id="IPR005135">
    <property type="entry name" value="Endo/exonuclease/phosphatase"/>
</dbReference>
<dbReference type="InterPro" id="IPR004808">
    <property type="entry name" value="AP_endonuc_1"/>
</dbReference>
<dbReference type="GO" id="GO:0003677">
    <property type="term" value="F:DNA binding"/>
    <property type="evidence" value="ECO:0007669"/>
    <property type="project" value="InterPro"/>
</dbReference>
<evidence type="ECO:0000259" key="8">
    <source>
        <dbReference type="Pfam" id="PF03372"/>
    </source>
</evidence>
<dbReference type="CDD" id="cd09086">
    <property type="entry name" value="ExoIII-like_AP-endo"/>
    <property type="match status" value="1"/>
</dbReference>
<feature type="active site" description="Proton donor/acceptor" evidence="5">
    <location>
        <position position="147"/>
    </location>
</feature>
<feature type="site" description="Important for catalytic activity" evidence="7">
    <location>
        <position position="218"/>
    </location>
</feature>
<dbReference type="PANTHER" id="PTHR43250">
    <property type="entry name" value="EXODEOXYRIBONUCLEASE III"/>
    <property type="match status" value="1"/>
</dbReference>
<dbReference type="EC" id="3.1.11.2" evidence="9"/>
<protein>
    <submittedName>
        <fullName evidence="9">Exodeoxyribonuclease III</fullName>
        <ecNumber evidence="9">3.1.11.2</ecNumber>
    </submittedName>
</protein>
<name>A0A5R9J4S0_9PROT</name>
<evidence type="ECO:0000256" key="7">
    <source>
        <dbReference type="PIRSR" id="PIRSR604808-3"/>
    </source>
</evidence>
<dbReference type="GO" id="GO:0006281">
    <property type="term" value="P:DNA repair"/>
    <property type="evidence" value="ECO:0007669"/>
    <property type="project" value="InterPro"/>
</dbReference>
<sequence>MKIATFNINNVNRRLPNLLAWLQHSKPDIVCLQELKAASHAFPAKALEAAGYGAVWQGQPTWNGVAILARDTEPVLTRRQLPGDARDTQARYIEAAVAGVLVASIYLPNGNPQPGPKFDYKLDWFERLIAHAAELQKAGVPVVLAGDYNVVPTDADIYPTRSWAKDALLQPAPRAAFRRLVGQGWTDALRSRHPKAPLYTFWDYKRDRWARDAGLRLDHLLLSPDLARRLQDAGVDREVRGEHGASDHAPAWARLRP</sequence>
<comment type="caution">
    <text evidence="9">The sequence shown here is derived from an EMBL/GenBank/DDBJ whole genome shotgun (WGS) entry which is preliminary data.</text>
</comment>
<dbReference type="Gene3D" id="3.60.10.10">
    <property type="entry name" value="Endonuclease/exonuclease/phosphatase"/>
    <property type="match status" value="1"/>
</dbReference>
<evidence type="ECO:0000256" key="3">
    <source>
        <dbReference type="ARBA" id="ARBA00022801"/>
    </source>
</evidence>
<feature type="active site" description="Proton acceptor" evidence="5">
    <location>
        <position position="248"/>
    </location>
</feature>
<feature type="binding site" evidence="6">
    <location>
        <position position="34"/>
    </location>
    <ligand>
        <name>Mg(2+)</name>
        <dbReference type="ChEBI" id="CHEBI:18420"/>
        <label>1</label>
    </ligand>
</feature>
<feature type="active site" evidence="5">
    <location>
        <position position="106"/>
    </location>
</feature>
<evidence type="ECO:0000256" key="1">
    <source>
        <dbReference type="ARBA" id="ARBA00007092"/>
    </source>
</evidence>
<accession>A0A5R9J4S0</accession>
<evidence type="ECO:0000313" key="9">
    <source>
        <dbReference type="EMBL" id="TLU71507.1"/>
    </source>
</evidence>
<dbReference type="GO" id="GO:0004519">
    <property type="term" value="F:endonuclease activity"/>
    <property type="evidence" value="ECO:0007669"/>
    <property type="project" value="InterPro"/>
</dbReference>
<dbReference type="InterPro" id="IPR036691">
    <property type="entry name" value="Endo/exonu/phosph_ase_sf"/>
</dbReference>
<dbReference type="PROSITE" id="PS00726">
    <property type="entry name" value="AP_NUCLEASE_F1_1"/>
    <property type="match status" value="1"/>
</dbReference>
<dbReference type="PROSITE" id="PS51435">
    <property type="entry name" value="AP_NUCLEASE_F1_4"/>
    <property type="match status" value="1"/>
</dbReference>
<evidence type="ECO:0000256" key="4">
    <source>
        <dbReference type="ARBA" id="ARBA00022842"/>
    </source>
</evidence>
<keyword evidence="4 6" id="KW-0460">Magnesium</keyword>
<dbReference type="GO" id="GO:0008311">
    <property type="term" value="F:double-stranded DNA 3'-5' DNA exonuclease activity"/>
    <property type="evidence" value="ECO:0007669"/>
    <property type="project" value="UniProtKB-EC"/>
</dbReference>
<keyword evidence="3 9" id="KW-0378">Hydrolase</keyword>
<feature type="binding site" evidence="6">
    <location>
        <position position="7"/>
    </location>
    <ligand>
        <name>Mg(2+)</name>
        <dbReference type="ChEBI" id="CHEBI:18420"/>
        <label>1</label>
    </ligand>
</feature>